<evidence type="ECO:0000313" key="2">
    <source>
        <dbReference type="EMBL" id="OMJ77779.1"/>
    </source>
</evidence>
<feature type="region of interest" description="Disordered" evidence="1">
    <location>
        <begin position="137"/>
        <end position="164"/>
    </location>
</feature>
<reference evidence="2 3" key="1">
    <citation type="submission" date="2016-11" db="EMBL/GenBank/DDBJ databases">
        <title>The macronuclear genome of Stentor coeruleus: a giant cell with tiny introns.</title>
        <authorList>
            <person name="Slabodnick M."/>
            <person name="Ruby J.G."/>
            <person name="Reiff S.B."/>
            <person name="Swart E.C."/>
            <person name="Gosai S."/>
            <person name="Prabakaran S."/>
            <person name="Witkowska E."/>
            <person name="Larue G.E."/>
            <person name="Fisher S."/>
            <person name="Freeman R.M."/>
            <person name="Gunawardena J."/>
            <person name="Chu W."/>
            <person name="Stover N.A."/>
            <person name="Gregory B.D."/>
            <person name="Nowacki M."/>
            <person name="Derisi J."/>
            <person name="Roy S.W."/>
            <person name="Marshall W.F."/>
            <person name="Sood P."/>
        </authorList>
    </citation>
    <scope>NUCLEOTIDE SEQUENCE [LARGE SCALE GENOMIC DNA]</scope>
    <source>
        <strain evidence="2">WM001</strain>
    </source>
</reference>
<dbReference type="AlphaFoldDB" id="A0A1R2BLS5"/>
<name>A0A1R2BLS5_9CILI</name>
<dbReference type="EMBL" id="MPUH01000556">
    <property type="protein sequence ID" value="OMJ77779.1"/>
    <property type="molecule type" value="Genomic_DNA"/>
</dbReference>
<sequence>MHKSTDFGYYVPETHLAFYPSLMSPLRVFFDPSPCQSTQNGIFQRLQADTELRLRARVNSVSPQRYLRPKPSMPIEEILIRKGKDRELRRQQLMESGELRKLSQLQEKPVISANSQAIIKNKFANISRLSRCQSNQEISKPLQNDSNENQKTEENLKTEENPAPMTKRVIVCDETPKSQEQSKNNNQDYLMKQLEAHYKKMYCLKSSESAKNLRKEPEVRYSNRTYVPMFTKPLDLSKILSSEKAKKMYSQIPESQRKIVKIAKPEGSNSRPIIRPVSECSVKITEAVTYQQIIRNRIINSIR</sequence>
<accession>A0A1R2BLS5</accession>
<feature type="compositionally biased region" description="Basic and acidic residues" evidence="1">
    <location>
        <begin position="148"/>
        <end position="160"/>
    </location>
</feature>
<organism evidence="2 3">
    <name type="scientific">Stentor coeruleus</name>
    <dbReference type="NCBI Taxonomy" id="5963"/>
    <lineage>
        <taxon>Eukaryota</taxon>
        <taxon>Sar</taxon>
        <taxon>Alveolata</taxon>
        <taxon>Ciliophora</taxon>
        <taxon>Postciliodesmatophora</taxon>
        <taxon>Heterotrichea</taxon>
        <taxon>Heterotrichida</taxon>
        <taxon>Stentoridae</taxon>
        <taxon>Stentor</taxon>
    </lineage>
</organism>
<evidence type="ECO:0000256" key="1">
    <source>
        <dbReference type="SAM" id="MobiDB-lite"/>
    </source>
</evidence>
<gene>
    <name evidence="2" type="ORF">SteCoe_22528</name>
</gene>
<evidence type="ECO:0000313" key="3">
    <source>
        <dbReference type="Proteomes" id="UP000187209"/>
    </source>
</evidence>
<proteinExistence type="predicted"/>
<dbReference type="Proteomes" id="UP000187209">
    <property type="component" value="Unassembled WGS sequence"/>
</dbReference>
<protein>
    <submittedName>
        <fullName evidence="2">Uncharacterized protein</fullName>
    </submittedName>
</protein>
<feature type="compositionally biased region" description="Polar residues" evidence="1">
    <location>
        <begin position="137"/>
        <end position="147"/>
    </location>
</feature>
<keyword evidence="3" id="KW-1185">Reference proteome</keyword>
<comment type="caution">
    <text evidence="2">The sequence shown here is derived from an EMBL/GenBank/DDBJ whole genome shotgun (WGS) entry which is preliminary data.</text>
</comment>